<reference evidence="3" key="1">
    <citation type="journal article" date="2020" name="Stud. Mycol.">
        <title>101 Dothideomycetes genomes: a test case for predicting lifestyles and emergence of pathogens.</title>
        <authorList>
            <person name="Haridas S."/>
            <person name="Albert R."/>
            <person name="Binder M."/>
            <person name="Bloem J."/>
            <person name="Labutti K."/>
            <person name="Salamov A."/>
            <person name="Andreopoulos B."/>
            <person name="Baker S."/>
            <person name="Barry K."/>
            <person name="Bills G."/>
            <person name="Bluhm B."/>
            <person name="Cannon C."/>
            <person name="Castanera R."/>
            <person name="Culley D."/>
            <person name="Daum C."/>
            <person name="Ezra D."/>
            <person name="Gonzalez J."/>
            <person name="Henrissat B."/>
            <person name="Kuo A."/>
            <person name="Liang C."/>
            <person name="Lipzen A."/>
            <person name="Lutzoni F."/>
            <person name="Magnuson J."/>
            <person name="Mondo S."/>
            <person name="Nolan M."/>
            <person name="Ohm R."/>
            <person name="Pangilinan J."/>
            <person name="Park H.-J."/>
            <person name="Ramirez L."/>
            <person name="Alfaro M."/>
            <person name="Sun H."/>
            <person name="Tritt A."/>
            <person name="Yoshinaga Y."/>
            <person name="Zwiers L.-H."/>
            <person name="Turgeon B."/>
            <person name="Goodwin S."/>
            <person name="Spatafora J."/>
            <person name="Crous P."/>
            <person name="Grigoriev I."/>
        </authorList>
    </citation>
    <scope>NUCLEOTIDE SEQUENCE</scope>
    <source>
        <strain evidence="3">CBS 115976</strain>
    </source>
</reference>
<feature type="domain" description="Probable treble clef zinc finger" evidence="1">
    <location>
        <begin position="51"/>
        <end position="87"/>
    </location>
</feature>
<dbReference type="Pfam" id="PF26648">
    <property type="entry name" value="zf_Tbcl_4"/>
    <property type="match status" value="1"/>
</dbReference>
<name>A0A6A6URC7_9PEZI</name>
<organism evidence="3 4">
    <name type="scientific">Microthyrium microscopicum</name>
    <dbReference type="NCBI Taxonomy" id="703497"/>
    <lineage>
        <taxon>Eukaryota</taxon>
        <taxon>Fungi</taxon>
        <taxon>Dikarya</taxon>
        <taxon>Ascomycota</taxon>
        <taxon>Pezizomycotina</taxon>
        <taxon>Dothideomycetes</taxon>
        <taxon>Dothideomycetes incertae sedis</taxon>
        <taxon>Microthyriales</taxon>
        <taxon>Microthyriaceae</taxon>
        <taxon>Microthyrium</taxon>
    </lineage>
</organism>
<dbReference type="InterPro" id="IPR058251">
    <property type="entry name" value="zf_Tbcl_3"/>
</dbReference>
<evidence type="ECO:0000259" key="2">
    <source>
        <dbReference type="Pfam" id="PF26648"/>
    </source>
</evidence>
<dbReference type="Pfam" id="PF26647">
    <property type="entry name" value="zf_Tbcl_3"/>
    <property type="match status" value="1"/>
</dbReference>
<feature type="domain" description="Probable treble clef zinc finger fungi" evidence="2">
    <location>
        <begin position="92"/>
        <end position="125"/>
    </location>
</feature>
<gene>
    <name evidence="3" type="ORF">BT63DRAFT_449827</name>
</gene>
<dbReference type="OrthoDB" id="5600002at2759"/>
<protein>
    <submittedName>
        <fullName evidence="3">Uncharacterized protein</fullName>
    </submittedName>
</protein>
<proteinExistence type="predicted"/>
<dbReference type="AlphaFoldDB" id="A0A6A6URC7"/>
<dbReference type="InterPro" id="IPR058252">
    <property type="entry name" value="zf_Tbcl_4"/>
</dbReference>
<evidence type="ECO:0000313" key="4">
    <source>
        <dbReference type="Proteomes" id="UP000799302"/>
    </source>
</evidence>
<accession>A0A6A6URC7</accession>
<keyword evidence="4" id="KW-1185">Reference proteome</keyword>
<evidence type="ECO:0000313" key="3">
    <source>
        <dbReference type="EMBL" id="KAF2674835.1"/>
    </source>
</evidence>
<evidence type="ECO:0000259" key="1">
    <source>
        <dbReference type="Pfam" id="PF26647"/>
    </source>
</evidence>
<dbReference type="EMBL" id="MU004230">
    <property type="protein sequence ID" value="KAF2674835.1"/>
    <property type="molecule type" value="Genomic_DNA"/>
</dbReference>
<sequence>MAPPKHLPVPRSEEARVVQQKAMRSALTIEKLASMNNPSNRSYPLVEVEEDSCNAWHVGLNKPCSYPPHPKATRDGYLPVCLSHLRTFKLLAGHCRHVENNGTPCNKLFHWNPANDELCAEHQDWNGILTLMKCPSEIRMIILGHLLPDQTVTAKNSGGLRSDGEKCYFEILRVNRTLKEEGYDLLYNTAQIPYEIMINAHGYWFCGQAYGLPPYGHVDIKDRRRHHLRDYEELAPAMKYVRNVRLMIQFRNFGYFIERWHNGVHFDYLLEGLRAFSRAIVGQCSFKDVRITFFTQFEEHGYELMGTRGRQDWVLEHIILPKSVATIMFVHLHSETGSPFPYSIFVTPMSANEVEFRYHDRTTQLRKLGTEPFDLAGTAQEPQPETLQSSQAPFAPTPRQGWLLHSRHLFPLSSRETWVPTTSSEPSYEYSTTLVRLTPANSPTKKLWMKRSLGTSLAYTPAEMAYLRLVELIHNLKAINCLPFQLFRNFQDSDDFWNVARRCVRFPQDTEMLLSLKLKMIELAHRMQEKHSPTLGRKLSQCLAAVSSLEDLEDAQAADDCGYEHVCVDEDVMDIDG</sequence>
<dbReference type="Proteomes" id="UP000799302">
    <property type="component" value="Unassembled WGS sequence"/>
</dbReference>